<organism evidence="2 4">
    <name type="scientific">Chitinophaga sancti</name>
    <dbReference type="NCBI Taxonomy" id="1004"/>
    <lineage>
        <taxon>Bacteria</taxon>
        <taxon>Pseudomonadati</taxon>
        <taxon>Bacteroidota</taxon>
        <taxon>Chitinophagia</taxon>
        <taxon>Chitinophagales</taxon>
        <taxon>Chitinophagaceae</taxon>
        <taxon>Chitinophaga</taxon>
    </lineage>
</organism>
<evidence type="ECO:0000313" key="3">
    <source>
        <dbReference type="EMBL" id="WQG92178.1"/>
    </source>
</evidence>
<evidence type="ECO:0000313" key="2">
    <source>
        <dbReference type="EMBL" id="SFW79728.1"/>
    </source>
</evidence>
<accession>A0A1K1S5M4</accession>
<evidence type="ECO:0000313" key="4">
    <source>
        <dbReference type="Proteomes" id="UP000183788"/>
    </source>
</evidence>
<feature type="transmembrane region" description="Helical" evidence="1">
    <location>
        <begin position="261"/>
        <end position="289"/>
    </location>
</feature>
<reference evidence="3 5" key="2">
    <citation type="submission" date="2023-11" db="EMBL/GenBank/DDBJ databases">
        <title>MicrobeMod: A computational toolkit for identifying prokaryotic methylation and restriction-modification with nanopore sequencing.</title>
        <authorList>
            <person name="Crits-Christoph A."/>
            <person name="Kang S.C."/>
            <person name="Lee H."/>
            <person name="Ostrov N."/>
        </authorList>
    </citation>
    <scope>NUCLEOTIDE SEQUENCE [LARGE SCALE GENOMIC DNA]</scope>
    <source>
        <strain evidence="3 5">ATCC 23090</strain>
    </source>
</reference>
<dbReference type="Proteomes" id="UP001326715">
    <property type="component" value="Chromosome"/>
</dbReference>
<dbReference type="RefSeq" id="WP_072363779.1">
    <property type="nucleotide sequence ID" value="NZ_CP139972.1"/>
</dbReference>
<feature type="transmembrane region" description="Helical" evidence="1">
    <location>
        <begin position="74"/>
        <end position="93"/>
    </location>
</feature>
<feature type="transmembrane region" description="Helical" evidence="1">
    <location>
        <begin position="137"/>
        <end position="154"/>
    </location>
</feature>
<reference evidence="2 4" key="1">
    <citation type="submission" date="2016-11" db="EMBL/GenBank/DDBJ databases">
        <authorList>
            <person name="Jaros S."/>
            <person name="Januszkiewicz K."/>
            <person name="Wedrychowicz H."/>
        </authorList>
    </citation>
    <scope>NUCLEOTIDE SEQUENCE [LARGE SCALE GENOMIC DNA]</scope>
    <source>
        <strain evidence="2 4">DSM 784</strain>
    </source>
</reference>
<feature type="transmembrane region" description="Helical" evidence="1">
    <location>
        <begin position="295"/>
        <end position="317"/>
    </location>
</feature>
<dbReference type="STRING" id="1004.SAMN05661012_04817"/>
<feature type="transmembrane region" description="Helical" evidence="1">
    <location>
        <begin position="359"/>
        <end position="379"/>
    </location>
</feature>
<dbReference type="OrthoDB" id="2827525at2"/>
<dbReference type="Proteomes" id="UP000183788">
    <property type="component" value="Unassembled WGS sequence"/>
</dbReference>
<keyword evidence="1" id="KW-0472">Membrane</keyword>
<dbReference type="AlphaFoldDB" id="A0A1K1S5M4"/>
<gene>
    <name evidence="2" type="ORF">SAMN05661012_04817</name>
    <name evidence="3" type="ORF">SR876_11740</name>
</gene>
<dbReference type="EMBL" id="CP140154">
    <property type="protein sequence ID" value="WQG92178.1"/>
    <property type="molecule type" value="Genomic_DNA"/>
</dbReference>
<keyword evidence="1" id="KW-1133">Transmembrane helix</keyword>
<feature type="transmembrane region" description="Helical" evidence="1">
    <location>
        <begin position="229"/>
        <end position="254"/>
    </location>
</feature>
<feature type="transmembrane region" description="Helical" evidence="1">
    <location>
        <begin position="99"/>
        <end position="116"/>
    </location>
</feature>
<evidence type="ECO:0000256" key="1">
    <source>
        <dbReference type="SAM" id="Phobius"/>
    </source>
</evidence>
<keyword evidence="1" id="KW-0812">Transmembrane</keyword>
<name>A0A1K1S5M4_9BACT</name>
<feature type="transmembrane region" description="Helical" evidence="1">
    <location>
        <begin position="7"/>
        <end position="28"/>
    </location>
</feature>
<evidence type="ECO:0000313" key="5">
    <source>
        <dbReference type="Proteomes" id="UP001326715"/>
    </source>
</evidence>
<feature type="transmembrane region" description="Helical" evidence="1">
    <location>
        <begin position="166"/>
        <end position="189"/>
    </location>
</feature>
<evidence type="ECO:0008006" key="6">
    <source>
        <dbReference type="Google" id="ProtNLM"/>
    </source>
</evidence>
<feature type="transmembrane region" description="Helical" evidence="1">
    <location>
        <begin position="329"/>
        <end position="353"/>
    </location>
</feature>
<proteinExistence type="predicted"/>
<protein>
    <recommendedName>
        <fullName evidence="6">Heme/copper-type cytochrome/quinol oxidase, subunit 1</fullName>
    </recommendedName>
</protein>
<feature type="transmembrane region" description="Helical" evidence="1">
    <location>
        <begin position="201"/>
        <end position="223"/>
    </location>
</feature>
<keyword evidence="5" id="KW-1185">Reference proteome</keyword>
<feature type="transmembrane region" description="Helical" evidence="1">
    <location>
        <begin position="48"/>
        <end position="67"/>
    </location>
</feature>
<sequence>MFDTIKKWTYLSLVNLLIVSMLGVTLRYKGAFSLPVLDYKYLLHAHSHFAFSGWVTTVLFTCFVYLIPFRKTYMYQFWLNQVASFGMLISFAIQGYGVVSIAFSALSVVFSFWFAISYLKDISSLSFPPLVKSCLRLALVFLMISSAGPFMLAFGKGDMVLYNNAIYFYLHFQYNGWFTFGVVALFFWAAPRFHIYLAPNFSKVFVILMGIACVPAYCMSTLWAHPPGWVYTIAGAAGMLQLAALVFLILAVPVIKNLHVLWVLASLAFIVKIVLQVLTLVTALGRFAYGFRPVVIGYLHLVVLGFVSFLILGFLILNRLIKGDKLGLGIFITGVIANEVILMVQCVMAYFWGSGTPMVPYWLLGAGMVMMTGIGVLVIRNKS</sequence>
<dbReference type="EMBL" id="FPIZ01000018">
    <property type="protein sequence ID" value="SFW79728.1"/>
    <property type="molecule type" value="Genomic_DNA"/>
</dbReference>